<dbReference type="NCBIfam" id="TIGR00838">
    <property type="entry name" value="argH"/>
    <property type="match status" value="1"/>
</dbReference>
<comment type="catalytic activity">
    <reaction evidence="1 5">
        <text>2-(N(omega)-L-arginino)succinate = fumarate + L-arginine</text>
        <dbReference type="Rhea" id="RHEA:24020"/>
        <dbReference type="ChEBI" id="CHEBI:29806"/>
        <dbReference type="ChEBI" id="CHEBI:32682"/>
        <dbReference type="ChEBI" id="CHEBI:57472"/>
        <dbReference type="EC" id="4.3.2.1"/>
    </reaction>
</comment>
<name>A0A444WA25_9FLAO</name>
<dbReference type="PANTHER" id="PTHR43814">
    <property type="entry name" value="ARGININOSUCCINATE LYASE"/>
    <property type="match status" value="1"/>
</dbReference>
<dbReference type="GO" id="GO:0004056">
    <property type="term" value="F:argininosuccinate lyase activity"/>
    <property type="evidence" value="ECO:0007669"/>
    <property type="project" value="UniProtKB-UniRule"/>
</dbReference>
<dbReference type="PRINTS" id="PR00149">
    <property type="entry name" value="FUMRATELYASE"/>
</dbReference>
<dbReference type="InterPro" id="IPR024083">
    <property type="entry name" value="Fumarase/histidase_N"/>
</dbReference>
<keyword evidence="5" id="KW-0963">Cytoplasm</keyword>
<evidence type="ECO:0000313" key="7">
    <source>
        <dbReference type="EMBL" id="RYJ42749.1"/>
    </source>
</evidence>
<evidence type="ECO:0000256" key="4">
    <source>
        <dbReference type="ARBA" id="ARBA00022571"/>
    </source>
</evidence>
<evidence type="ECO:0000256" key="5">
    <source>
        <dbReference type="HAMAP-Rule" id="MF_00006"/>
    </source>
</evidence>
<protein>
    <recommendedName>
        <fullName evidence="3 5">Argininosuccinate lyase</fullName>
        <shortName evidence="5">ASAL</shortName>
        <ecNumber evidence="3 5">4.3.2.1</ecNumber>
    </recommendedName>
    <alternativeName>
        <fullName evidence="5">Arginosuccinase</fullName>
    </alternativeName>
</protein>
<comment type="similarity">
    <text evidence="5">Belongs to the lyase 1 family. Argininosuccinate lyase subfamily.</text>
</comment>
<dbReference type="CDD" id="cd01359">
    <property type="entry name" value="Argininosuccinate_lyase"/>
    <property type="match status" value="1"/>
</dbReference>
<dbReference type="InterPro" id="IPR009049">
    <property type="entry name" value="Argininosuccinate_lyase"/>
</dbReference>
<dbReference type="OrthoDB" id="9769623at2"/>
<evidence type="ECO:0000313" key="8">
    <source>
        <dbReference type="Proteomes" id="UP000289775"/>
    </source>
</evidence>
<dbReference type="UniPathway" id="UPA00068">
    <property type="reaction ID" value="UER00114"/>
</dbReference>
<dbReference type="AlphaFoldDB" id="A0A444WA25"/>
<dbReference type="RefSeq" id="WP_129750983.1">
    <property type="nucleotide sequence ID" value="NZ_JUIW01000006.1"/>
</dbReference>
<dbReference type="PRINTS" id="PR00145">
    <property type="entry name" value="ARGSUCLYASE"/>
</dbReference>
<organism evidence="7 8">
    <name type="scientific">Flavobacterium beibuense</name>
    <dbReference type="NCBI Taxonomy" id="657326"/>
    <lineage>
        <taxon>Bacteria</taxon>
        <taxon>Pseudomonadati</taxon>
        <taxon>Bacteroidota</taxon>
        <taxon>Flavobacteriia</taxon>
        <taxon>Flavobacteriales</taxon>
        <taxon>Flavobacteriaceae</taxon>
        <taxon>Flavobacterium</taxon>
    </lineage>
</organism>
<dbReference type="Pfam" id="PF00206">
    <property type="entry name" value="Lyase_1"/>
    <property type="match status" value="1"/>
</dbReference>
<dbReference type="InterPro" id="IPR000362">
    <property type="entry name" value="Fumarate_lyase_fam"/>
</dbReference>
<dbReference type="InterPro" id="IPR008948">
    <property type="entry name" value="L-Aspartase-like"/>
</dbReference>
<dbReference type="HAMAP" id="MF_00006">
    <property type="entry name" value="Arg_succ_lyase"/>
    <property type="match status" value="1"/>
</dbReference>
<keyword evidence="5" id="KW-0028">Amino-acid biosynthesis</keyword>
<accession>A0A444WA25</accession>
<dbReference type="InterPro" id="IPR020557">
    <property type="entry name" value="Fumarate_lyase_CS"/>
</dbReference>
<dbReference type="EMBL" id="JUIW01000006">
    <property type="protein sequence ID" value="RYJ42749.1"/>
    <property type="molecule type" value="Genomic_DNA"/>
</dbReference>
<comment type="subcellular location">
    <subcellularLocation>
        <location evidence="5">Cytoplasm</location>
    </subcellularLocation>
</comment>
<dbReference type="Gene3D" id="1.10.275.10">
    <property type="entry name" value="Fumarase/aspartase (N-terminal domain)"/>
    <property type="match status" value="1"/>
</dbReference>
<proteinExistence type="inferred from homology"/>
<dbReference type="Gene3D" id="1.20.200.10">
    <property type="entry name" value="Fumarase/aspartase (Central domain)"/>
    <property type="match status" value="1"/>
</dbReference>
<evidence type="ECO:0000256" key="1">
    <source>
        <dbReference type="ARBA" id="ARBA00000985"/>
    </source>
</evidence>
<dbReference type="GO" id="GO:0042450">
    <property type="term" value="P:L-arginine biosynthetic process via ornithine"/>
    <property type="evidence" value="ECO:0007669"/>
    <property type="project" value="UniProtKB-UniRule"/>
</dbReference>
<dbReference type="PANTHER" id="PTHR43814:SF1">
    <property type="entry name" value="ARGININOSUCCINATE LYASE"/>
    <property type="match status" value="1"/>
</dbReference>
<dbReference type="SUPFAM" id="SSF48557">
    <property type="entry name" value="L-aspartase-like"/>
    <property type="match status" value="1"/>
</dbReference>
<comment type="caution">
    <text evidence="7">The sequence shown here is derived from an EMBL/GenBank/DDBJ whole genome shotgun (WGS) entry which is preliminary data.</text>
</comment>
<keyword evidence="5 7" id="KW-0456">Lyase</keyword>
<keyword evidence="4 5" id="KW-0055">Arginine biosynthesis</keyword>
<gene>
    <name evidence="5" type="primary">argH</name>
    <name evidence="7" type="ORF">NU09_1848</name>
</gene>
<sequence>MKLWEKGIPTDKKTDIFTVGNDRELDLVLAEYDVIGSMAHAKMLGKTGLLNDQEVNELLTALQEILADIKAGNFVIEDSFEDVHSKVEYLLTEKVGDAGKKIHTARSRNDQVLTDVHLYLKAELTTIKQQVKELFDLLMAMANQYQNILLPGYTHLQVAMPSSFGMWFSAYAESLIDDVVMLNAALTVTDQNPLGSAAGYGSSFPIDRIFTTNELGFATLKYNSVAAQMSRGKTEKTTAFALASVAGTLSKLAMDICLYLSQNFNFISLPQHLTTGSSIMPHKKNPDIFELIRGKCNKIQALPYELTLITNNLPSGYHREFQLLKEGLFPALQTLKSCLEMAHYSIKEIKVNNNILNDKKYDYLFTVDALNELVAQGIPFRDAYKIVGEQVENGTFISSKATKHTHEGSINNLCLEEIIQKMKKVVE</sequence>
<evidence type="ECO:0000256" key="3">
    <source>
        <dbReference type="ARBA" id="ARBA00012338"/>
    </source>
</evidence>
<comment type="pathway">
    <text evidence="2 5">Amino-acid biosynthesis; L-arginine biosynthesis; L-arginine from L-ornithine and carbamoyl phosphate: step 3/3.</text>
</comment>
<keyword evidence="8" id="KW-1185">Reference proteome</keyword>
<dbReference type="GO" id="GO:0005829">
    <property type="term" value="C:cytosol"/>
    <property type="evidence" value="ECO:0007669"/>
    <property type="project" value="TreeGrafter"/>
</dbReference>
<evidence type="ECO:0000259" key="6">
    <source>
        <dbReference type="Pfam" id="PF00206"/>
    </source>
</evidence>
<dbReference type="EC" id="4.3.2.1" evidence="3 5"/>
<dbReference type="InterPro" id="IPR022761">
    <property type="entry name" value="Fumarate_lyase_N"/>
</dbReference>
<dbReference type="PROSITE" id="PS00163">
    <property type="entry name" value="FUMARATE_LYASES"/>
    <property type="match status" value="1"/>
</dbReference>
<reference evidence="7 8" key="1">
    <citation type="submission" date="2014-12" db="EMBL/GenBank/DDBJ databases">
        <title>Genome sequence of Flavobacterium beibuense RSKm HC5.</title>
        <authorList>
            <person name="Kim J.F."/>
            <person name="Song J.Y."/>
            <person name="Kwak M.-J."/>
            <person name="Lee S.-W."/>
        </authorList>
    </citation>
    <scope>NUCLEOTIDE SEQUENCE [LARGE SCALE GENOMIC DNA]</scope>
    <source>
        <strain evidence="7 8">RSKm HC5</strain>
    </source>
</reference>
<evidence type="ECO:0000256" key="2">
    <source>
        <dbReference type="ARBA" id="ARBA00004941"/>
    </source>
</evidence>
<dbReference type="Proteomes" id="UP000289775">
    <property type="component" value="Unassembled WGS sequence"/>
</dbReference>
<dbReference type="Gene3D" id="1.10.40.30">
    <property type="entry name" value="Fumarase/aspartase (C-terminal domain)"/>
    <property type="match status" value="1"/>
</dbReference>
<feature type="domain" description="Fumarate lyase N-terminal" evidence="6">
    <location>
        <begin position="9"/>
        <end position="300"/>
    </location>
</feature>